<comment type="caution">
    <text evidence="1">The sequence shown here is derived from an EMBL/GenBank/DDBJ whole genome shotgun (WGS) entry which is preliminary data.</text>
</comment>
<name>A0ABR7DBB3_9CLOT</name>
<protein>
    <submittedName>
        <fullName evidence="1">Uncharacterized protein</fullName>
    </submittedName>
</protein>
<dbReference type="EMBL" id="JACOOO010000013">
    <property type="protein sequence ID" value="MBC5628671.1"/>
    <property type="molecule type" value="Genomic_DNA"/>
</dbReference>
<keyword evidence="2" id="KW-1185">Reference proteome</keyword>
<gene>
    <name evidence="1" type="ORF">H8S20_07190</name>
</gene>
<evidence type="ECO:0000313" key="2">
    <source>
        <dbReference type="Proteomes" id="UP000596929"/>
    </source>
</evidence>
<sequence>MAYILKKSITKNITQESKIKFLRQRKLLKKFEGEGISFEEFIVGLLNNRELSIFEFNEYLFDELFFGQQRSTFIYKLYSYKQDILDVEKLMKILNRVYGITNEYELRITDVYSNDENVTMRELVGCKIIKSINGNKVKKIKLLYYKKVDVELKNGTSPENSYVPIEIDLENNLLIVKVNPKAKVITEGANPEELVTKFVKKVEKLFELDFDSFNHIHKETMYKICQELYGQVYNKMVFSKPQGIDEAVKNVSNILNKVLNIENLELKRKSNNIFNMNDNISKIVEHLLISDILFSTSDSEIIEGIDGFVTYLRFNDGNNVSARLKGENCIDPIFDSETFMALRSPIDNAKKLSILKVVWFKDGKNLRISYDTSDSLCLNIHFYKNLAEEDFNYGLNKYWEYEGKSFDEIEGVDSIYSDKVAK</sequence>
<dbReference type="RefSeq" id="WP_186859660.1">
    <property type="nucleotide sequence ID" value="NZ_JACOOO010000013.1"/>
</dbReference>
<accession>A0ABR7DBB3</accession>
<evidence type="ECO:0000313" key="1">
    <source>
        <dbReference type="EMBL" id="MBC5628671.1"/>
    </source>
</evidence>
<proteinExistence type="predicted"/>
<reference evidence="1 2" key="1">
    <citation type="submission" date="2020-08" db="EMBL/GenBank/DDBJ databases">
        <title>Genome public.</title>
        <authorList>
            <person name="Liu C."/>
            <person name="Sun Q."/>
        </authorList>
    </citation>
    <scope>NUCLEOTIDE SEQUENCE [LARGE SCALE GENOMIC DNA]</scope>
    <source>
        <strain evidence="1 2">NSJ-6</strain>
    </source>
</reference>
<dbReference type="Proteomes" id="UP000596929">
    <property type="component" value="Unassembled WGS sequence"/>
</dbReference>
<organism evidence="1 2">
    <name type="scientific">Clostridium hominis</name>
    <dbReference type="NCBI Taxonomy" id="2763036"/>
    <lineage>
        <taxon>Bacteria</taxon>
        <taxon>Bacillati</taxon>
        <taxon>Bacillota</taxon>
        <taxon>Clostridia</taxon>
        <taxon>Eubacteriales</taxon>
        <taxon>Clostridiaceae</taxon>
        <taxon>Clostridium</taxon>
    </lineage>
</organism>